<name>A0A7C8ZAI4_OPUST</name>
<organism evidence="1">
    <name type="scientific">Opuntia streptacantha</name>
    <name type="common">Prickly pear cactus</name>
    <name type="synonym">Opuntia cardona</name>
    <dbReference type="NCBI Taxonomy" id="393608"/>
    <lineage>
        <taxon>Eukaryota</taxon>
        <taxon>Viridiplantae</taxon>
        <taxon>Streptophyta</taxon>
        <taxon>Embryophyta</taxon>
        <taxon>Tracheophyta</taxon>
        <taxon>Spermatophyta</taxon>
        <taxon>Magnoliopsida</taxon>
        <taxon>eudicotyledons</taxon>
        <taxon>Gunneridae</taxon>
        <taxon>Pentapetalae</taxon>
        <taxon>Caryophyllales</taxon>
        <taxon>Cactineae</taxon>
        <taxon>Cactaceae</taxon>
        <taxon>Opuntioideae</taxon>
        <taxon>Opuntia</taxon>
    </lineage>
</organism>
<dbReference type="AlphaFoldDB" id="A0A7C8ZAI4"/>
<reference evidence="1" key="2">
    <citation type="submission" date="2020-07" db="EMBL/GenBank/DDBJ databases">
        <authorList>
            <person name="Vera ALvarez R."/>
            <person name="Arias-Moreno D.M."/>
            <person name="Jimenez-Jacinto V."/>
            <person name="Jimenez-Bremont J.F."/>
            <person name="Swaminathan K."/>
            <person name="Moose S.P."/>
            <person name="Guerrero-Gonzalez M.L."/>
            <person name="Marino-Ramirez L."/>
            <person name="Landsman D."/>
            <person name="Rodriguez-Kessler M."/>
            <person name="Delgado-Sanchez P."/>
        </authorList>
    </citation>
    <scope>NUCLEOTIDE SEQUENCE</scope>
    <source>
        <tissue evidence="1">Cladode</tissue>
    </source>
</reference>
<evidence type="ECO:0000313" key="1">
    <source>
        <dbReference type="EMBL" id="MBA4637413.1"/>
    </source>
</evidence>
<accession>A0A7C8ZAI4</accession>
<proteinExistence type="predicted"/>
<dbReference type="EMBL" id="GISG01104578">
    <property type="protein sequence ID" value="MBA4637413.1"/>
    <property type="molecule type" value="Transcribed_RNA"/>
</dbReference>
<reference evidence="1" key="1">
    <citation type="journal article" date="2013" name="J. Plant Res.">
        <title>Effect of fungi and light on seed germination of three Opuntia species from semiarid lands of central Mexico.</title>
        <authorList>
            <person name="Delgado-Sanchez P."/>
            <person name="Jimenez-Bremont J.F."/>
            <person name="Guerrero-Gonzalez Mde L."/>
            <person name="Flores J."/>
        </authorList>
    </citation>
    <scope>NUCLEOTIDE SEQUENCE</scope>
    <source>
        <tissue evidence="1">Cladode</tissue>
    </source>
</reference>
<protein>
    <submittedName>
        <fullName evidence="1">Uncharacterized protein</fullName>
    </submittedName>
</protein>
<sequence>MDENKRTSLDLAANMSEILKYLPPLIYPVKHVKQHNRHQCDNKSWNEQAVQIRSNPRQKQFRLYPTKDQNSKLDNQPTTQERILLGTYIAAKCKPRSSLDTITEI</sequence>